<dbReference type="Proteomes" id="UP000886597">
    <property type="component" value="Unassembled WGS sequence"/>
</dbReference>
<proteinExistence type="predicted"/>
<reference evidence="2" key="2">
    <citation type="journal article" date="2020" name="Int. Dairy J.">
        <title>Lactic acid bacterial diversity in Brie cheese focusing on salt concentration and pH of isolation medium and characterisation of halophilic and alkaliphilic lactic acid bacterial isolates.</title>
        <authorList>
            <person name="Unno R."/>
            <person name="Matsutani M."/>
            <person name="Suzuki T."/>
            <person name="Kodama K."/>
            <person name="Matsushita H."/>
            <person name="Yamasato K."/>
            <person name="Koizumi Y."/>
            <person name="Ishikawa M."/>
        </authorList>
    </citation>
    <scope>NUCLEOTIDE SEQUENCE</scope>
    <source>
        <strain evidence="2">7C1</strain>
        <strain evidence="1">8C4</strain>
    </source>
</reference>
<evidence type="ECO:0000313" key="1">
    <source>
        <dbReference type="EMBL" id="GEQ49205.1"/>
    </source>
</evidence>
<dbReference type="KEGG" id="tkr:C7K43_11815"/>
<gene>
    <name evidence="1" type="ORF">TK11N_10570</name>
    <name evidence="2" type="ORF">TK2N_11900</name>
</gene>
<accession>A0AAN4RK86</accession>
<organism evidence="2 3">
    <name type="scientific">Tetragenococcus koreensis</name>
    <dbReference type="NCBI Taxonomy" id="290335"/>
    <lineage>
        <taxon>Bacteria</taxon>
        <taxon>Bacillati</taxon>
        <taxon>Bacillota</taxon>
        <taxon>Bacilli</taxon>
        <taxon>Lactobacillales</taxon>
        <taxon>Enterococcaceae</taxon>
        <taxon>Tetragenococcus</taxon>
    </lineage>
</organism>
<keyword evidence="4" id="KW-1185">Reference proteome</keyword>
<dbReference type="EMBL" id="BKBQ01000015">
    <property type="protein sequence ID" value="GEQ54346.1"/>
    <property type="molecule type" value="Genomic_DNA"/>
</dbReference>
<dbReference type="Proteomes" id="UP000886607">
    <property type="component" value="Unassembled WGS sequence"/>
</dbReference>
<dbReference type="GeneID" id="69986634"/>
<evidence type="ECO:0000313" key="3">
    <source>
        <dbReference type="Proteomes" id="UP000886597"/>
    </source>
</evidence>
<sequence length="62" mass="7112">MDKKRTFAASLTDTNARDSYLWGPTSFSGKKKIMTEEKMNEMLSILDLSGIELGIYYLPFRT</sequence>
<reference evidence="2" key="1">
    <citation type="submission" date="2019-08" db="EMBL/GenBank/DDBJ databases">
        <authorList>
            <person name="Ishikawa M."/>
            <person name="Suzuki T."/>
            <person name="Matsutani M."/>
        </authorList>
    </citation>
    <scope>NUCLEOTIDE SEQUENCE</scope>
    <source>
        <strain evidence="2">7C1</strain>
        <strain evidence="1">8C4</strain>
    </source>
</reference>
<dbReference type="AlphaFoldDB" id="A0AAN4RK86"/>
<dbReference type="RefSeq" id="WP_124007012.1">
    <property type="nucleotide sequence ID" value="NZ_BJYN01000048.1"/>
</dbReference>
<name>A0AAN4RK86_9ENTE</name>
<protein>
    <submittedName>
        <fullName evidence="2">Uncharacterized protein</fullName>
    </submittedName>
</protein>
<dbReference type="EMBL" id="BKBO01000013">
    <property type="protein sequence ID" value="GEQ49205.1"/>
    <property type="molecule type" value="Genomic_DNA"/>
</dbReference>
<comment type="caution">
    <text evidence="2">The sequence shown here is derived from an EMBL/GenBank/DDBJ whole genome shotgun (WGS) entry which is preliminary data.</text>
</comment>
<evidence type="ECO:0000313" key="4">
    <source>
        <dbReference type="Proteomes" id="UP000886607"/>
    </source>
</evidence>
<evidence type="ECO:0000313" key="2">
    <source>
        <dbReference type="EMBL" id="GEQ54346.1"/>
    </source>
</evidence>